<organism evidence="3 4">
    <name type="scientific">Olivibacter ginsenosidimutans</name>
    <dbReference type="NCBI Taxonomy" id="1176537"/>
    <lineage>
        <taxon>Bacteria</taxon>
        <taxon>Pseudomonadati</taxon>
        <taxon>Bacteroidota</taxon>
        <taxon>Sphingobacteriia</taxon>
        <taxon>Sphingobacteriales</taxon>
        <taxon>Sphingobacteriaceae</taxon>
        <taxon>Olivibacter</taxon>
    </lineage>
</organism>
<dbReference type="SUPFAM" id="SSF51695">
    <property type="entry name" value="PLC-like phosphodiesterases"/>
    <property type="match status" value="1"/>
</dbReference>
<dbReference type="RefSeq" id="WP_345229790.1">
    <property type="nucleotide sequence ID" value="NZ_BAABIQ010000002.1"/>
</dbReference>
<dbReference type="InterPro" id="IPR001952">
    <property type="entry name" value="Alkaline_phosphatase"/>
</dbReference>
<dbReference type="SUPFAM" id="SSF53649">
    <property type="entry name" value="Alkaline phosphatase-like"/>
    <property type="match status" value="1"/>
</dbReference>
<dbReference type="CDD" id="cd08577">
    <property type="entry name" value="PI-PLCc_GDPD_SF_unchar3"/>
    <property type="match status" value="1"/>
</dbReference>
<dbReference type="Gene3D" id="3.20.20.190">
    <property type="entry name" value="Phosphatidylinositol (PI) phosphodiesterase"/>
    <property type="match status" value="1"/>
</dbReference>
<evidence type="ECO:0008006" key="5">
    <source>
        <dbReference type="Google" id="ProtNLM"/>
    </source>
</evidence>
<accession>A0ABP9AD03</accession>
<evidence type="ECO:0000256" key="2">
    <source>
        <dbReference type="RuleBase" id="RU003946"/>
    </source>
</evidence>
<keyword evidence="1" id="KW-0597">Phosphoprotein</keyword>
<sequence length="632" mass="70242">MRKVILYGIFWFCFGPLQAQNKADLGELFHELMFGNKPLKTGNLHGHSHNDYKQDIPFLSAYYSGMESIEADVFLKDGELYVAHEESEITANRTLTSLYLEPLYARFVANGYRPFADSTKKLQLVIDIKENYQVVIPALIRQLKPYMEMIDGKKQQQVVRIVLSGDMPKPDHYQDYPDFISFDGRPGVFYRPDQLKRIAMISNSMDAYTHWNGKGILPETDRKEMEAVVQAAKQMGKPFRFWATPDSKNTWIVLEKLGVIWINTDHPLLLNEWLTHLPYNRFRLTTPLSIYQPTYASDGKNRVAKNVILLIGDGMGSGQVKAALSVNHGQLNLSQMRYMGFSRTESANAGNTDSGAGASAIATGQSTNNESISVDTAGKPLLRLTDILAKKGKKNGLLSTGDLTDATPAAFYAANIDRSASEAIAQDLLQSPIAFIGGTQPGFFHDSQKRRSYFQQLRAKGFSVLEDVMQINTQKKIALFLPDSVTRPVKEGRGNVLQRMVSESIVRLKSPNGFFLMAEGAQIDYGGHANDLPYVITETLDFDQAVGEALRFADQDGNTLVIVTADHETGGLSLLDVDEQQGYVEGNFSTNDHTNLMVPVLAYGPGAEKFIGIYKNTALFDKILTAVGVKDE</sequence>
<dbReference type="PRINTS" id="PR00113">
    <property type="entry name" value="ALKPHPHTASE"/>
</dbReference>
<name>A0ABP9AD03_9SPHI</name>
<comment type="similarity">
    <text evidence="2">Belongs to the alkaline phosphatase family.</text>
</comment>
<protein>
    <recommendedName>
        <fullName evidence="5">Alkaline phosphatase</fullName>
    </recommendedName>
</protein>
<dbReference type="CDD" id="cd16012">
    <property type="entry name" value="ALP"/>
    <property type="match status" value="1"/>
</dbReference>
<dbReference type="PANTHER" id="PTHR11596">
    <property type="entry name" value="ALKALINE PHOSPHATASE"/>
    <property type="match status" value="1"/>
</dbReference>
<dbReference type="Proteomes" id="UP001501411">
    <property type="component" value="Unassembled WGS sequence"/>
</dbReference>
<evidence type="ECO:0000313" key="4">
    <source>
        <dbReference type="Proteomes" id="UP001501411"/>
    </source>
</evidence>
<dbReference type="Gene3D" id="3.40.720.10">
    <property type="entry name" value="Alkaline Phosphatase, subunit A"/>
    <property type="match status" value="1"/>
</dbReference>
<proteinExistence type="inferred from homology"/>
<evidence type="ECO:0000313" key="3">
    <source>
        <dbReference type="EMBL" id="GAA4778798.1"/>
    </source>
</evidence>
<dbReference type="InterPro" id="IPR039559">
    <property type="entry name" value="AIM6_PI-PLC-like_dom"/>
</dbReference>
<gene>
    <name evidence="3" type="ORF">GCM10023231_01710</name>
</gene>
<dbReference type="Pfam" id="PF00245">
    <property type="entry name" value="Alk_phosphatase"/>
    <property type="match status" value="1"/>
</dbReference>
<dbReference type="EMBL" id="BAABIQ010000002">
    <property type="protein sequence ID" value="GAA4778798.1"/>
    <property type="molecule type" value="Genomic_DNA"/>
</dbReference>
<dbReference type="InterPro" id="IPR017946">
    <property type="entry name" value="PLC-like_Pdiesterase_TIM-brl"/>
</dbReference>
<reference evidence="4" key="1">
    <citation type="journal article" date="2019" name="Int. J. Syst. Evol. Microbiol.">
        <title>The Global Catalogue of Microorganisms (GCM) 10K type strain sequencing project: providing services to taxonomists for standard genome sequencing and annotation.</title>
        <authorList>
            <consortium name="The Broad Institute Genomics Platform"/>
            <consortium name="The Broad Institute Genome Sequencing Center for Infectious Disease"/>
            <person name="Wu L."/>
            <person name="Ma J."/>
        </authorList>
    </citation>
    <scope>NUCLEOTIDE SEQUENCE [LARGE SCALE GENOMIC DNA]</scope>
    <source>
        <strain evidence="4">JCM 18200</strain>
    </source>
</reference>
<comment type="caution">
    <text evidence="3">The sequence shown here is derived from an EMBL/GenBank/DDBJ whole genome shotgun (WGS) entry which is preliminary data.</text>
</comment>
<dbReference type="SMART" id="SM00098">
    <property type="entry name" value="alkPPc"/>
    <property type="match status" value="1"/>
</dbReference>
<keyword evidence="4" id="KW-1185">Reference proteome</keyword>
<dbReference type="PANTHER" id="PTHR11596:SF5">
    <property type="entry name" value="ALKALINE PHOSPHATASE"/>
    <property type="match status" value="1"/>
</dbReference>
<evidence type="ECO:0000256" key="1">
    <source>
        <dbReference type="ARBA" id="ARBA00022553"/>
    </source>
</evidence>
<dbReference type="InterPro" id="IPR017850">
    <property type="entry name" value="Alkaline_phosphatase_core_sf"/>
</dbReference>